<dbReference type="CDD" id="cd01544">
    <property type="entry name" value="PBP1_GalR"/>
    <property type="match status" value="1"/>
</dbReference>
<protein>
    <submittedName>
        <fullName evidence="5">LacI family DNA-binding transcriptional regulator</fullName>
    </submittedName>
</protein>
<dbReference type="Pfam" id="PF13377">
    <property type="entry name" value="Peripla_BP_3"/>
    <property type="match status" value="1"/>
</dbReference>
<keyword evidence="1" id="KW-0805">Transcription regulation</keyword>
<dbReference type="InterPro" id="IPR010982">
    <property type="entry name" value="Lambda_DNA-bd_dom_sf"/>
</dbReference>
<dbReference type="Gene3D" id="3.40.50.2300">
    <property type="match status" value="2"/>
</dbReference>
<evidence type="ECO:0000313" key="5">
    <source>
        <dbReference type="EMBL" id="MRI85872.1"/>
    </source>
</evidence>
<evidence type="ECO:0000313" key="6">
    <source>
        <dbReference type="Proteomes" id="UP000430975"/>
    </source>
</evidence>
<evidence type="ECO:0000256" key="3">
    <source>
        <dbReference type="ARBA" id="ARBA00023163"/>
    </source>
</evidence>
<dbReference type="AlphaFoldDB" id="A0A6I2GJ28"/>
<dbReference type="Proteomes" id="UP000430975">
    <property type="component" value="Unassembled WGS sequence"/>
</dbReference>
<dbReference type="SUPFAM" id="SSF47413">
    <property type="entry name" value="lambda repressor-like DNA-binding domains"/>
    <property type="match status" value="1"/>
</dbReference>
<dbReference type="InterPro" id="IPR046335">
    <property type="entry name" value="LacI/GalR-like_sensor"/>
</dbReference>
<reference evidence="5 6" key="1">
    <citation type="submission" date="2019-11" db="EMBL/GenBank/DDBJ databases">
        <title>Characterisation of Fundicoccus ignavus gen. nov. sp. nov., a novel genus of the family Aerococcaceae isolated from bulk tank milk.</title>
        <authorList>
            <person name="Siebert A."/>
            <person name="Huptas C."/>
            <person name="Wenning M."/>
            <person name="Scherer S."/>
            <person name="Doll E.V."/>
        </authorList>
    </citation>
    <scope>NUCLEOTIDE SEQUENCE [LARGE SCALE GENOMIC DNA]</scope>
    <source>
        <strain evidence="5 6">WS4759</strain>
    </source>
</reference>
<evidence type="ECO:0000256" key="2">
    <source>
        <dbReference type="ARBA" id="ARBA00023125"/>
    </source>
</evidence>
<dbReference type="PANTHER" id="PTHR30146:SF149">
    <property type="entry name" value="HTH-TYPE TRANSCRIPTIONAL REGULATOR EBGR"/>
    <property type="match status" value="1"/>
</dbReference>
<keyword evidence="2 5" id="KW-0238">DNA-binding</keyword>
<dbReference type="InterPro" id="IPR028082">
    <property type="entry name" value="Peripla_BP_I"/>
</dbReference>
<feature type="domain" description="Transcriptional regulator LacI/GalR-like sensor" evidence="4">
    <location>
        <begin position="162"/>
        <end position="330"/>
    </location>
</feature>
<proteinExistence type="predicted"/>
<evidence type="ECO:0000259" key="4">
    <source>
        <dbReference type="Pfam" id="PF13377"/>
    </source>
</evidence>
<comment type="caution">
    <text evidence="5">The sequence shown here is derived from an EMBL/GenBank/DDBJ whole genome shotgun (WGS) entry which is preliminary data.</text>
</comment>
<dbReference type="GO" id="GO:0000976">
    <property type="term" value="F:transcription cis-regulatory region binding"/>
    <property type="evidence" value="ECO:0007669"/>
    <property type="project" value="TreeGrafter"/>
</dbReference>
<evidence type="ECO:0000256" key="1">
    <source>
        <dbReference type="ARBA" id="ARBA00023015"/>
    </source>
</evidence>
<accession>A0A6I2GJ28</accession>
<dbReference type="EMBL" id="WJQS01000007">
    <property type="protein sequence ID" value="MRI85872.1"/>
    <property type="molecule type" value="Genomic_DNA"/>
</dbReference>
<name>A0A6I2GJ28_9LACT</name>
<organism evidence="5 6">
    <name type="scientific">Fundicoccus ignavus</name>
    <dbReference type="NCBI Taxonomy" id="2664442"/>
    <lineage>
        <taxon>Bacteria</taxon>
        <taxon>Bacillati</taxon>
        <taxon>Bacillota</taxon>
        <taxon>Bacilli</taxon>
        <taxon>Lactobacillales</taxon>
        <taxon>Aerococcaceae</taxon>
        <taxon>Fundicoccus</taxon>
    </lineage>
</organism>
<dbReference type="RefSeq" id="WP_153863723.1">
    <property type="nucleotide sequence ID" value="NZ_WJQS01000007.1"/>
</dbReference>
<dbReference type="Gene3D" id="1.10.260.40">
    <property type="entry name" value="lambda repressor-like DNA-binding domains"/>
    <property type="match status" value="1"/>
</dbReference>
<dbReference type="SUPFAM" id="SSF53822">
    <property type="entry name" value="Periplasmic binding protein-like I"/>
    <property type="match status" value="1"/>
</dbReference>
<dbReference type="PANTHER" id="PTHR30146">
    <property type="entry name" value="LACI-RELATED TRANSCRIPTIONAL REPRESSOR"/>
    <property type="match status" value="1"/>
</dbReference>
<keyword evidence="3" id="KW-0804">Transcription</keyword>
<sequence length="332" mass="37999">MVTLNDIAKASGFSPATISRLFKNDATLSIRPQSKQIIFDTALKLGYPLEKIQFAFDKILFLYWISESDEQQDEYFQEMHQQLNYFAKNRHFSLTIMRKGRLDGEILSTYDAFIAVGSFSMKDLQLLETHFEHGVFVEAQHFQNKFDTVNPDLEYITKKAIRLFLDKGYRKIGFIGGSYFSPDLSIESRDIRESYFRHYLASYNLLQERYIHTGGKFSIETGIKLAHAMLANLINDDLPQAILIASDTIALGVLEVFDQHHIQIPEQMEIISINNKATAQPCSLTLTSFAIDIPEIARTAINLLYEQLTTHRRVSKNVLIGSHLSEGDSFHE</sequence>
<keyword evidence="6" id="KW-1185">Reference proteome</keyword>
<gene>
    <name evidence="5" type="ORF">GIY09_08335</name>
</gene>
<dbReference type="GO" id="GO:0003700">
    <property type="term" value="F:DNA-binding transcription factor activity"/>
    <property type="evidence" value="ECO:0007669"/>
    <property type="project" value="TreeGrafter"/>
</dbReference>